<organism evidence="2 3">
    <name type="scientific">Flavobacterium macrobrachii</name>
    <dbReference type="NCBI Taxonomy" id="591204"/>
    <lineage>
        <taxon>Bacteria</taxon>
        <taxon>Pseudomonadati</taxon>
        <taxon>Bacteroidota</taxon>
        <taxon>Flavobacteriia</taxon>
        <taxon>Flavobacteriales</taxon>
        <taxon>Flavobacteriaceae</taxon>
        <taxon>Flavobacterium</taxon>
    </lineage>
</organism>
<feature type="chain" id="PRO_5046816535" evidence="1">
    <location>
        <begin position="22"/>
        <end position="90"/>
    </location>
</feature>
<feature type="signal peptide" evidence="1">
    <location>
        <begin position="1"/>
        <end position="21"/>
    </location>
</feature>
<dbReference type="RefSeq" id="WP_187657888.1">
    <property type="nucleotide sequence ID" value="NZ_JACSOD020000409.1"/>
</dbReference>
<comment type="caution">
    <text evidence="2">The sequence shown here is derived from an EMBL/GenBank/DDBJ whole genome shotgun (WGS) entry which is preliminary data.</text>
</comment>
<sequence>MKTKFIQLFMLPIAAFTLASAAAVSTNSEEEKTSASTMTAYIHNPTVLDCQSVSVECRVGNGPTCLYENQWQAFDKESENSCSILLERVE</sequence>
<evidence type="ECO:0000256" key="1">
    <source>
        <dbReference type="SAM" id="SignalP"/>
    </source>
</evidence>
<dbReference type="Proteomes" id="UP000759529">
    <property type="component" value="Unassembled WGS sequence"/>
</dbReference>
<keyword evidence="3" id="KW-1185">Reference proteome</keyword>
<gene>
    <name evidence="2" type="ORF">H9X54_002970</name>
</gene>
<dbReference type="EMBL" id="JACSOD020000409">
    <property type="protein sequence ID" value="MBM6498262.1"/>
    <property type="molecule type" value="Genomic_DNA"/>
</dbReference>
<reference evidence="2 3" key="1">
    <citation type="submission" date="2021-02" db="EMBL/GenBank/DDBJ databases">
        <authorList>
            <person name="Jung H.S."/>
            <person name="Chun B.H."/>
            <person name="Jeon C.O."/>
        </authorList>
    </citation>
    <scope>NUCLEOTIDE SEQUENCE [LARGE SCALE GENOMIC DNA]</scope>
    <source>
        <strain evidence="2 3">LMG 25203</strain>
    </source>
</reference>
<dbReference type="InterPro" id="IPR045391">
    <property type="entry name" value="DUF6520"/>
</dbReference>
<accession>A0ABS2CTG7</accession>
<evidence type="ECO:0000313" key="3">
    <source>
        <dbReference type="Proteomes" id="UP000759529"/>
    </source>
</evidence>
<keyword evidence="1" id="KW-0732">Signal</keyword>
<protein>
    <submittedName>
        <fullName evidence="2">Uncharacterized protein</fullName>
    </submittedName>
</protein>
<name>A0ABS2CTG7_9FLAO</name>
<proteinExistence type="predicted"/>
<dbReference type="Pfam" id="PF20130">
    <property type="entry name" value="DUF6520"/>
    <property type="match status" value="1"/>
</dbReference>
<evidence type="ECO:0000313" key="2">
    <source>
        <dbReference type="EMBL" id="MBM6498262.1"/>
    </source>
</evidence>